<proteinExistence type="inferred from homology"/>
<dbReference type="Proteomes" id="UP000292884">
    <property type="component" value="Unassembled WGS sequence"/>
</dbReference>
<dbReference type="SUPFAM" id="SSF51445">
    <property type="entry name" value="(Trans)glycosidases"/>
    <property type="match status" value="1"/>
</dbReference>
<evidence type="ECO:0000259" key="8">
    <source>
        <dbReference type="Pfam" id="PF01120"/>
    </source>
</evidence>
<evidence type="ECO:0000256" key="3">
    <source>
        <dbReference type="ARBA" id="ARBA00012662"/>
    </source>
</evidence>
<dbReference type="PRINTS" id="PR00741">
    <property type="entry name" value="GLHYDRLASE29"/>
</dbReference>
<dbReference type="GO" id="GO:0004560">
    <property type="term" value="F:alpha-L-fucosidase activity"/>
    <property type="evidence" value="ECO:0007669"/>
    <property type="project" value="InterPro"/>
</dbReference>
<keyword evidence="5" id="KW-0378">Hydrolase</keyword>
<evidence type="ECO:0000256" key="7">
    <source>
        <dbReference type="SAM" id="SignalP"/>
    </source>
</evidence>
<evidence type="ECO:0000256" key="1">
    <source>
        <dbReference type="ARBA" id="ARBA00004071"/>
    </source>
</evidence>
<dbReference type="InterPro" id="IPR057739">
    <property type="entry name" value="Glyco_hydro_29_N"/>
</dbReference>
<dbReference type="InterPro" id="IPR000933">
    <property type="entry name" value="Glyco_hydro_29"/>
</dbReference>
<accession>A0A4R0MVG7</accession>
<dbReference type="PANTHER" id="PTHR10030:SF37">
    <property type="entry name" value="ALPHA-L-FUCOSIDASE-RELATED"/>
    <property type="match status" value="1"/>
</dbReference>
<evidence type="ECO:0000313" key="9">
    <source>
        <dbReference type="EMBL" id="TCC90192.1"/>
    </source>
</evidence>
<keyword evidence="10" id="KW-1185">Reference proteome</keyword>
<gene>
    <name evidence="9" type="ORF">EZ428_12980</name>
</gene>
<dbReference type="AlphaFoldDB" id="A0A4R0MVG7"/>
<sequence length="493" mass="55910">MKKRNLLLGILITITSISTYAQQATKSKTDTIPLKYGSHRTGNRTDADMERWRSYGLGQFIHWGVYAIPGGHWEGKSYNGAAEWIRSWSGVSAPANWRTTYDNLYKQFNPTDFDANKWASQAKDMGAKYVIFTTKHHDGFSLWPSKYTDYNIANTPYKKDIVKQVVDAYDAQGIDVYLYFSIIDWNHKGYVSAVPKTEADSVAYEDFKQFTRNQLIELLKNYPKAKGLWFDGTWDAAWVKQSKFADDLEKELRALHPGLIIGSRFRADENGKRHFDSNGKMMGDYEQGWERKLPTNIEVLNGRDWDCVMTIPPNQWGYNSDWKSSYIKTANDLTDMLLNAVSMNGNLVVNFGPDGNGNIRSEEAHTAAKLGEWTKLNGEAIYGVRYSGLPKPDYGYYTKKDNKLYLTILNKPVNNVLRLTIPNSFKQKPTSAFLLNGKSQLQITTVDMGMSGDANVYFDIQLPVSLNTTSPFVVTIELNETKTNGKSFGDAKT</sequence>
<comment type="caution">
    <text evidence="9">The sequence shown here is derived from an EMBL/GenBank/DDBJ whole genome shotgun (WGS) entry which is preliminary data.</text>
</comment>
<keyword evidence="4 7" id="KW-0732">Signal</keyword>
<dbReference type="GO" id="GO:0016139">
    <property type="term" value="P:glycoside catabolic process"/>
    <property type="evidence" value="ECO:0007669"/>
    <property type="project" value="TreeGrafter"/>
</dbReference>
<evidence type="ECO:0000256" key="5">
    <source>
        <dbReference type="ARBA" id="ARBA00022801"/>
    </source>
</evidence>
<feature type="domain" description="Glycoside hydrolase family 29 N-terminal" evidence="8">
    <location>
        <begin position="47"/>
        <end position="379"/>
    </location>
</feature>
<name>A0A4R0MVG7_9SPHI</name>
<dbReference type="InterPro" id="IPR016286">
    <property type="entry name" value="FUC_metazoa-typ"/>
</dbReference>
<dbReference type="GO" id="GO:0005764">
    <property type="term" value="C:lysosome"/>
    <property type="evidence" value="ECO:0007669"/>
    <property type="project" value="TreeGrafter"/>
</dbReference>
<keyword evidence="6" id="KW-0326">Glycosidase</keyword>
<evidence type="ECO:0000256" key="2">
    <source>
        <dbReference type="ARBA" id="ARBA00007951"/>
    </source>
</evidence>
<dbReference type="Gene3D" id="3.20.20.80">
    <property type="entry name" value="Glycosidases"/>
    <property type="match status" value="1"/>
</dbReference>
<evidence type="ECO:0000313" key="10">
    <source>
        <dbReference type="Proteomes" id="UP000292884"/>
    </source>
</evidence>
<dbReference type="OrthoDB" id="107551at2"/>
<reference evidence="9 10" key="1">
    <citation type="submission" date="2019-02" db="EMBL/GenBank/DDBJ databases">
        <title>Pedobacter sp. RP-1-13 sp. nov., isolated from Arctic soil.</title>
        <authorList>
            <person name="Dahal R.H."/>
        </authorList>
    </citation>
    <scope>NUCLEOTIDE SEQUENCE [LARGE SCALE GENOMIC DNA]</scope>
    <source>
        <strain evidence="9 10">RP-1-13</strain>
    </source>
</reference>
<dbReference type="RefSeq" id="WP_131553594.1">
    <property type="nucleotide sequence ID" value="NZ_SJSK01000003.1"/>
</dbReference>
<protein>
    <recommendedName>
        <fullName evidence="3">alpha-L-fucosidase</fullName>
        <ecNumber evidence="3">3.2.1.51</ecNumber>
    </recommendedName>
</protein>
<dbReference type="PANTHER" id="PTHR10030">
    <property type="entry name" value="ALPHA-L-FUCOSIDASE"/>
    <property type="match status" value="1"/>
</dbReference>
<evidence type="ECO:0000256" key="4">
    <source>
        <dbReference type="ARBA" id="ARBA00022729"/>
    </source>
</evidence>
<feature type="chain" id="PRO_5020365346" description="alpha-L-fucosidase" evidence="7">
    <location>
        <begin position="22"/>
        <end position="493"/>
    </location>
</feature>
<feature type="signal peptide" evidence="7">
    <location>
        <begin position="1"/>
        <end position="21"/>
    </location>
</feature>
<dbReference type="EC" id="3.2.1.51" evidence="3"/>
<comment type="similarity">
    <text evidence="2">Belongs to the glycosyl hydrolase 29 family.</text>
</comment>
<evidence type="ECO:0000256" key="6">
    <source>
        <dbReference type="ARBA" id="ARBA00023295"/>
    </source>
</evidence>
<dbReference type="GO" id="GO:0006004">
    <property type="term" value="P:fucose metabolic process"/>
    <property type="evidence" value="ECO:0007669"/>
    <property type="project" value="InterPro"/>
</dbReference>
<comment type="function">
    <text evidence="1">Alpha-L-fucosidase is responsible for hydrolyzing the alpha-1,6-linked fucose joined to the reducing-end N-acetylglucosamine of the carbohydrate moieties of glycoproteins.</text>
</comment>
<dbReference type="SMART" id="SM00812">
    <property type="entry name" value="Alpha_L_fucos"/>
    <property type="match status" value="1"/>
</dbReference>
<dbReference type="InterPro" id="IPR017853">
    <property type="entry name" value="GH"/>
</dbReference>
<dbReference type="EMBL" id="SJSK01000003">
    <property type="protein sequence ID" value="TCC90192.1"/>
    <property type="molecule type" value="Genomic_DNA"/>
</dbReference>
<dbReference type="Gene3D" id="2.60.40.1180">
    <property type="entry name" value="Golgi alpha-mannosidase II"/>
    <property type="match status" value="1"/>
</dbReference>
<organism evidence="9 10">
    <name type="scientific">Pedobacter frigiditerrae</name>
    <dbReference type="NCBI Taxonomy" id="2530452"/>
    <lineage>
        <taxon>Bacteria</taxon>
        <taxon>Pseudomonadati</taxon>
        <taxon>Bacteroidota</taxon>
        <taxon>Sphingobacteriia</taxon>
        <taxon>Sphingobacteriales</taxon>
        <taxon>Sphingobacteriaceae</taxon>
        <taxon>Pedobacter</taxon>
    </lineage>
</organism>
<dbReference type="Pfam" id="PF01120">
    <property type="entry name" value="Alpha_L_fucos"/>
    <property type="match status" value="1"/>
</dbReference>
<dbReference type="InterPro" id="IPR013780">
    <property type="entry name" value="Glyco_hydro_b"/>
</dbReference>
<dbReference type="PIRSF" id="PIRSF001092">
    <property type="entry name" value="Alpha-L-fucosidase"/>
    <property type="match status" value="1"/>
</dbReference>